<evidence type="ECO:0000256" key="8">
    <source>
        <dbReference type="ARBA" id="ARBA00023170"/>
    </source>
</evidence>
<feature type="signal peptide" evidence="10">
    <location>
        <begin position="1"/>
        <end position="18"/>
    </location>
</feature>
<evidence type="ECO:0000256" key="2">
    <source>
        <dbReference type="ARBA" id="ARBA00022614"/>
    </source>
</evidence>
<evidence type="ECO:0000259" key="11">
    <source>
        <dbReference type="Pfam" id="PF08263"/>
    </source>
</evidence>
<dbReference type="EMBL" id="JXTB01000494">
    <property type="protein sequence ID" value="PON38460.1"/>
    <property type="molecule type" value="Genomic_DNA"/>
</dbReference>
<evidence type="ECO:0000313" key="12">
    <source>
        <dbReference type="EMBL" id="PON38460.1"/>
    </source>
</evidence>
<dbReference type="InterPro" id="IPR013210">
    <property type="entry name" value="LRR_N_plant-typ"/>
</dbReference>
<evidence type="ECO:0000256" key="4">
    <source>
        <dbReference type="ARBA" id="ARBA00022729"/>
    </source>
</evidence>
<keyword evidence="3" id="KW-0812">Transmembrane</keyword>
<dbReference type="InterPro" id="IPR046956">
    <property type="entry name" value="RLP23-like"/>
</dbReference>
<dbReference type="InterPro" id="IPR032675">
    <property type="entry name" value="LRR_dom_sf"/>
</dbReference>
<sequence length="131" mass="14585">MGWSSLSSHVVLLFYSQSNPCLSPSSPLCHPDESTTLLQFKSSFSIYNFSTPDYHSYGKSKTNSWKNGTNCCTWTGVTCEKLTGHVISLDVACSGFEGILHPNDNLFSLSHLRTLILSYNFFDGPISFSIW</sequence>
<gene>
    <name evidence="12" type="ORF">PanWU01x14_312460</name>
</gene>
<evidence type="ECO:0000256" key="10">
    <source>
        <dbReference type="SAM" id="SignalP"/>
    </source>
</evidence>
<name>A0A2P5APM4_PARAD</name>
<evidence type="ECO:0000256" key="7">
    <source>
        <dbReference type="ARBA" id="ARBA00023136"/>
    </source>
</evidence>
<comment type="subcellular location">
    <subcellularLocation>
        <location evidence="1">Membrane</location>
        <topology evidence="1">Single-pass type I membrane protein</topology>
    </subcellularLocation>
</comment>
<proteinExistence type="predicted"/>
<dbReference type="AlphaFoldDB" id="A0A2P5APM4"/>
<dbReference type="SUPFAM" id="SSF52058">
    <property type="entry name" value="L domain-like"/>
    <property type="match status" value="1"/>
</dbReference>
<dbReference type="Gene3D" id="3.80.10.10">
    <property type="entry name" value="Ribonuclease Inhibitor"/>
    <property type="match status" value="1"/>
</dbReference>
<keyword evidence="6" id="KW-1133">Transmembrane helix</keyword>
<keyword evidence="5" id="KW-0677">Repeat</keyword>
<dbReference type="STRING" id="3476.A0A2P5APM4"/>
<dbReference type="Proteomes" id="UP000237105">
    <property type="component" value="Unassembled WGS sequence"/>
</dbReference>
<feature type="chain" id="PRO_5015158904" evidence="10">
    <location>
        <begin position="19"/>
        <end position="131"/>
    </location>
</feature>
<evidence type="ECO:0000313" key="13">
    <source>
        <dbReference type="Proteomes" id="UP000237105"/>
    </source>
</evidence>
<keyword evidence="13" id="KW-1185">Reference proteome</keyword>
<organism evidence="12 13">
    <name type="scientific">Parasponia andersonii</name>
    <name type="common">Sponia andersonii</name>
    <dbReference type="NCBI Taxonomy" id="3476"/>
    <lineage>
        <taxon>Eukaryota</taxon>
        <taxon>Viridiplantae</taxon>
        <taxon>Streptophyta</taxon>
        <taxon>Embryophyta</taxon>
        <taxon>Tracheophyta</taxon>
        <taxon>Spermatophyta</taxon>
        <taxon>Magnoliopsida</taxon>
        <taxon>eudicotyledons</taxon>
        <taxon>Gunneridae</taxon>
        <taxon>Pentapetalae</taxon>
        <taxon>rosids</taxon>
        <taxon>fabids</taxon>
        <taxon>Rosales</taxon>
        <taxon>Cannabaceae</taxon>
        <taxon>Parasponia</taxon>
    </lineage>
</organism>
<dbReference type="OrthoDB" id="1739302at2759"/>
<evidence type="ECO:0000256" key="5">
    <source>
        <dbReference type="ARBA" id="ARBA00022737"/>
    </source>
</evidence>
<feature type="domain" description="Leucine-rich repeat-containing N-terminal plant-type" evidence="11">
    <location>
        <begin position="30"/>
        <end position="79"/>
    </location>
</feature>
<keyword evidence="9" id="KW-0325">Glycoprotein</keyword>
<accession>A0A2P5APM4</accession>
<dbReference type="Pfam" id="PF08263">
    <property type="entry name" value="LRRNT_2"/>
    <property type="match status" value="1"/>
</dbReference>
<keyword evidence="7" id="KW-0472">Membrane</keyword>
<comment type="caution">
    <text evidence="12">The sequence shown here is derived from an EMBL/GenBank/DDBJ whole genome shotgun (WGS) entry which is preliminary data.</text>
</comment>
<keyword evidence="4 10" id="KW-0732">Signal</keyword>
<dbReference type="GO" id="GO:0016020">
    <property type="term" value="C:membrane"/>
    <property type="evidence" value="ECO:0007669"/>
    <property type="project" value="UniProtKB-SubCell"/>
</dbReference>
<keyword evidence="8" id="KW-0675">Receptor</keyword>
<evidence type="ECO:0000256" key="1">
    <source>
        <dbReference type="ARBA" id="ARBA00004479"/>
    </source>
</evidence>
<evidence type="ECO:0000256" key="3">
    <source>
        <dbReference type="ARBA" id="ARBA00022692"/>
    </source>
</evidence>
<evidence type="ECO:0000256" key="6">
    <source>
        <dbReference type="ARBA" id="ARBA00022989"/>
    </source>
</evidence>
<protein>
    <submittedName>
        <fullName evidence="12">LRR domain containing protein</fullName>
    </submittedName>
</protein>
<dbReference type="PANTHER" id="PTHR48061:SF50">
    <property type="entry name" value="LEUCINE-RICH REPEAT-CONTAINING N-TERMINAL PLANT-TYPE DOMAIN-CONTAINING PROTEIN"/>
    <property type="match status" value="1"/>
</dbReference>
<keyword evidence="2" id="KW-0433">Leucine-rich repeat</keyword>
<evidence type="ECO:0000256" key="9">
    <source>
        <dbReference type="ARBA" id="ARBA00023180"/>
    </source>
</evidence>
<reference evidence="13" key="1">
    <citation type="submission" date="2016-06" db="EMBL/GenBank/DDBJ databases">
        <title>Parallel loss of symbiosis genes in relatives of nitrogen-fixing non-legume Parasponia.</title>
        <authorList>
            <person name="Van Velzen R."/>
            <person name="Holmer R."/>
            <person name="Bu F."/>
            <person name="Rutten L."/>
            <person name="Van Zeijl A."/>
            <person name="Liu W."/>
            <person name="Santuari L."/>
            <person name="Cao Q."/>
            <person name="Sharma T."/>
            <person name="Shen D."/>
            <person name="Roswanjaya Y."/>
            <person name="Wardhani T."/>
            <person name="Kalhor M.S."/>
            <person name="Jansen J."/>
            <person name="Van den Hoogen J."/>
            <person name="Gungor B."/>
            <person name="Hartog M."/>
            <person name="Hontelez J."/>
            <person name="Verver J."/>
            <person name="Yang W.-C."/>
            <person name="Schijlen E."/>
            <person name="Repin R."/>
            <person name="Schilthuizen M."/>
            <person name="Schranz E."/>
            <person name="Heidstra R."/>
            <person name="Miyata K."/>
            <person name="Fedorova E."/>
            <person name="Kohlen W."/>
            <person name="Bisseling T."/>
            <person name="Smit S."/>
            <person name="Geurts R."/>
        </authorList>
    </citation>
    <scope>NUCLEOTIDE SEQUENCE [LARGE SCALE GENOMIC DNA]</scope>
    <source>
        <strain evidence="13">cv. WU1-14</strain>
    </source>
</reference>
<dbReference type="PANTHER" id="PTHR48061">
    <property type="entry name" value="LEUCINE-RICH REPEAT RECEPTOR PROTEIN KINASE EMS1-LIKE-RELATED"/>
    <property type="match status" value="1"/>
</dbReference>